<gene>
    <name evidence="4" type="ORF">L687_00525</name>
</gene>
<organism evidence="4 5">
    <name type="scientific">Microbacterium maritypicum MF109</name>
    <dbReference type="NCBI Taxonomy" id="1333857"/>
    <lineage>
        <taxon>Bacteria</taxon>
        <taxon>Bacillati</taxon>
        <taxon>Actinomycetota</taxon>
        <taxon>Actinomycetes</taxon>
        <taxon>Micrococcales</taxon>
        <taxon>Microbacteriaceae</taxon>
        <taxon>Microbacterium</taxon>
    </lineage>
</organism>
<keyword evidence="1" id="KW-1277">Toxin-antitoxin system</keyword>
<dbReference type="InterPro" id="IPR016181">
    <property type="entry name" value="Acyl_CoA_acyltransferase"/>
</dbReference>
<comment type="caution">
    <text evidence="4">The sequence shown here is derived from an EMBL/GenBank/DDBJ whole genome shotgun (WGS) entry which is preliminary data.</text>
</comment>
<dbReference type="PANTHER" id="PTHR36449:SF1">
    <property type="entry name" value="ACETYLTRANSFERASE"/>
    <property type="match status" value="1"/>
</dbReference>
<evidence type="ECO:0008006" key="6">
    <source>
        <dbReference type="Google" id="ProtNLM"/>
    </source>
</evidence>
<evidence type="ECO:0000313" key="4">
    <source>
        <dbReference type="EMBL" id="EQM81876.1"/>
    </source>
</evidence>
<keyword evidence="3" id="KW-0012">Acyltransferase</keyword>
<dbReference type="Gene3D" id="3.40.630.30">
    <property type="match status" value="1"/>
</dbReference>
<dbReference type="EMBL" id="ATAO01000112">
    <property type="protein sequence ID" value="EQM81876.1"/>
    <property type="molecule type" value="Genomic_DNA"/>
</dbReference>
<dbReference type="GO" id="GO:0016746">
    <property type="term" value="F:acyltransferase activity"/>
    <property type="evidence" value="ECO:0007669"/>
    <property type="project" value="UniProtKB-KW"/>
</dbReference>
<accession>T5KS86</accession>
<proteinExistence type="predicted"/>
<dbReference type="SUPFAM" id="SSF55729">
    <property type="entry name" value="Acyl-CoA N-acyltransferases (Nat)"/>
    <property type="match status" value="1"/>
</dbReference>
<keyword evidence="2" id="KW-0808">Transferase</keyword>
<evidence type="ECO:0000313" key="5">
    <source>
        <dbReference type="Proteomes" id="UP000016033"/>
    </source>
</evidence>
<evidence type="ECO:0000256" key="2">
    <source>
        <dbReference type="ARBA" id="ARBA00022679"/>
    </source>
</evidence>
<dbReference type="Proteomes" id="UP000016033">
    <property type="component" value="Unassembled WGS sequence"/>
</dbReference>
<evidence type="ECO:0000256" key="3">
    <source>
        <dbReference type="ARBA" id="ARBA00023315"/>
    </source>
</evidence>
<protein>
    <recommendedName>
        <fullName evidence="6">N-acetyltransferase domain-containing protein</fullName>
    </recommendedName>
</protein>
<reference evidence="4 5" key="1">
    <citation type="journal article" date="2013" name="Genome Announc.">
        <title>Whole-genome sequences of five oyster-associated bacteria show potential for crude oil hydrocarbon degradation.</title>
        <authorList>
            <person name="Chauhan A."/>
            <person name="Green S."/>
            <person name="Pathak A."/>
            <person name="Thomas J."/>
            <person name="Venkatramanan R."/>
        </authorList>
    </citation>
    <scope>NUCLEOTIDE SEQUENCE [LARGE SCALE GENOMIC DNA]</scope>
    <source>
        <strain evidence="4 5">MF109</strain>
    </source>
</reference>
<evidence type="ECO:0000256" key="1">
    <source>
        <dbReference type="ARBA" id="ARBA00022649"/>
    </source>
</evidence>
<sequence>MSAQFAPFLAGKGLSLRRLDDEHYTDFFDCGHDEAMSSWFCNTARNWQAEDMCAVWVLSPADNESDPLGFFTLSAHQIIPGNIARNDKATDPENRRWANNLRQPYPAQLLGKFALDRSQHGKGLGKMLMLSVYAKHLEAADAAGAKYLVLDAREDRLVRYYTDEYGFVRSGFAGEVAQMYRPTAIIREELRLTCE</sequence>
<dbReference type="PANTHER" id="PTHR36449">
    <property type="entry name" value="ACETYLTRANSFERASE-RELATED"/>
    <property type="match status" value="1"/>
</dbReference>
<name>T5KS86_MICMQ</name>
<dbReference type="RefSeq" id="WP_021199029.1">
    <property type="nucleotide sequence ID" value="NZ_ATAO01000112.1"/>
</dbReference>
<dbReference type="AlphaFoldDB" id="T5KS86"/>